<dbReference type="Proteomes" id="UP001518989">
    <property type="component" value="Unassembled WGS sequence"/>
</dbReference>
<feature type="region of interest" description="Disordered" evidence="1">
    <location>
        <begin position="82"/>
        <end position="128"/>
    </location>
</feature>
<dbReference type="EMBL" id="JACTNG010000009">
    <property type="protein sequence ID" value="MBO1080559.1"/>
    <property type="molecule type" value="Genomic_DNA"/>
</dbReference>
<feature type="compositionally biased region" description="Low complexity" evidence="1">
    <location>
        <begin position="95"/>
        <end position="128"/>
    </location>
</feature>
<accession>A0ABS3KSW9</accession>
<comment type="caution">
    <text evidence="2">The sequence shown here is derived from an EMBL/GenBank/DDBJ whole genome shotgun (WGS) entry which is preliminary data.</text>
</comment>
<gene>
    <name evidence="2" type="ORF">IAI61_16060</name>
</gene>
<name>A0ABS3KSW9_9PROT</name>
<proteinExistence type="predicted"/>
<keyword evidence="3" id="KW-1185">Reference proteome</keyword>
<sequence length="165" mass="16731">MSSFSVTANSFAGSGAPAVAGAWPPPGRVGPCHAPSPRSDRNAGRRAMQRTWHAHNAAVAHPYVGVMQSWDLTDRPDIAQHRRHRATQPAGFRLPASGCAPPAGRGPAPRIGQAARASPEPAPSAAAPAGSAPLFAVLVAAAPMAAPPQAPVLPACQEGFAPHAS</sequence>
<evidence type="ECO:0000256" key="1">
    <source>
        <dbReference type="SAM" id="MobiDB-lite"/>
    </source>
</evidence>
<evidence type="ECO:0000313" key="3">
    <source>
        <dbReference type="Proteomes" id="UP001518989"/>
    </source>
</evidence>
<organism evidence="2 3">
    <name type="scientific">Roseomonas haemaphysalidis</name>
    <dbReference type="NCBI Taxonomy" id="2768162"/>
    <lineage>
        <taxon>Bacteria</taxon>
        <taxon>Pseudomonadati</taxon>
        <taxon>Pseudomonadota</taxon>
        <taxon>Alphaproteobacteria</taxon>
        <taxon>Acetobacterales</taxon>
        <taxon>Roseomonadaceae</taxon>
        <taxon>Roseomonas</taxon>
    </lineage>
</organism>
<protein>
    <submittedName>
        <fullName evidence="2">Uncharacterized protein</fullName>
    </submittedName>
</protein>
<dbReference type="RefSeq" id="WP_207418600.1">
    <property type="nucleotide sequence ID" value="NZ_JACTNG010000009.1"/>
</dbReference>
<feature type="region of interest" description="Disordered" evidence="1">
    <location>
        <begin position="27"/>
        <end position="47"/>
    </location>
</feature>
<evidence type="ECO:0000313" key="2">
    <source>
        <dbReference type="EMBL" id="MBO1080559.1"/>
    </source>
</evidence>
<reference evidence="2 3" key="1">
    <citation type="submission" date="2020-09" db="EMBL/GenBank/DDBJ databases">
        <title>Roseomonas.</title>
        <authorList>
            <person name="Zhu W."/>
        </authorList>
    </citation>
    <scope>NUCLEOTIDE SEQUENCE [LARGE SCALE GENOMIC DNA]</scope>
    <source>
        <strain evidence="2 3">573</strain>
    </source>
</reference>